<name>A0ABQ0ASI5_9FIRM</name>
<sequence length="615" mass="69501">MIEQNVTNKDCMELLRQRMCGLFWKIAEEKEGIIIDGVPGYNEKAQFVGGKVINLCSYAAVFFGKDEAERRKMLKALGGMIDMCSGMEMETWGILNGLTGLYRLKAEGVYDEVVSEKTEAVLKETMDWRTFVDEKNDYALIHKPTNYYGVAFGIARWRELLGWDKVGNSDILLNHLLKHISGYSGEYGFMDETKGEGRFDRYSILIPAEITELVLKTGWEEPKLIREMLGRSARIVLQMSSKTGWGFSYGRSIGAYGETAVLQILASAAQLGGVLTKEEEELAYAYSVHCIRKLILFWYDEEMQSINMWEKGRRTDGYRNKNRILGENLSLSMQVIDVIEQWKSLGYDCSSDCKWPDDGKGIQDGLFFCRFAKNEYDRGLVISRKGGHVWSLPLISGGTPYYDKDAYLPVPRENGVLEAVPDVHHGSLVPEIILEDGTKLMPICFFDSIKICGEDGCQVKLSHMCRIGESAPTVWECEDGQGIQALTTYRFLEHEIEREDVFTIREGTPLKEIRLCFDTFSEGAVCAGNKVSFGSGPIVSIKTENYGNGTARETGSSVYQEDSMAVIDLSVAGMAEYRTPKDSFNTPHGPNKTQISWRRTWNGEKELQLVWRIKF</sequence>
<accession>A0ABQ0ASI5</accession>
<evidence type="ECO:0000313" key="1">
    <source>
        <dbReference type="EMBL" id="GAA6266991.1"/>
    </source>
</evidence>
<comment type="caution">
    <text evidence="1">The sequence shown here is derived from an EMBL/GenBank/DDBJ whole genome shotgun (WGS) entry which is preliminary data.</text>
</comment>
<dbReference type="EMBL" id="BAABXL010000001">
    <property type="protein sequence ID" value="GAA6266991.1"/>
    <property type="molecule type" value="Genomic_DNA"/>
</dbReference>
<proteinExistence type="predicted"/>
<dbReference type="RefSeq" id="WP_390468770.1">
    <property type="nucleotide sequence ID" value="NZ_BAABXL010000001.1"/>
</dbReference>
<protein>
    <submittedName>
        <fullName evidence="1">Uncharacterized protein</fullName>
    </submittedName>
</protein>
<dbReference type="Proteomes" id="UP001600894">
    <property type="component" value="Unassembled WGS sequence"/>
</dbReference>
<organism evidence="1 2">
    <name type="scientific">Enterocloster alcoholdehydrogenati</name>
    <dbReference type="NCBI Taxonomy" id="2547410"/>
    <lineage>
        <taxon>Bacteria</taxon>
        <taxon>Bacillati</taxon>
        <taxon>Bacillota</taxon>
        <taxon>Clostridia</taxon>
        <taxon>Lachnospirales</taxon>
        <taxon>Lachnospiraceae</taxon>
        <taxon>Enterocloster</taxon>
    </lineage>
</organism>
<evidence type="ECO:0000313" key="2">
    <source>
        <dbReference type="Proteomes" id="UP001600894"/>
    </source>
</evidence>
<keyword evidence="2" id="KW-1185">Reference proteome</keyword>
<gene>
    <name evidence="1" type="ORF">F130042H8_00510</name>
</gene>
<reference evidence="1 2" key="1">
    <citation type="submission" date="2024-04" db="EMBL/GenBank/DDBJ databases">
        <title>Defined microbial consortia suppress multidrug-resistant proinflammatory Enterobacteriaceae via ecological control.</title>
        <authorList>
            <person name="Furuichi M."/>
            <person name="Kawaguchi T."/>
            <person name="Pust M."/>
            <person name="Yasuma K."/>
            <person name="Plichta D."/>
            <person name="Hasegawa N."/>
            <person name="Ohya T."/>
            <person name="Bhattarai S."/>
            <person name="Sasajima S."/>
            <person name="Aoto Y."/>
            <person name="Tuganbaev T."/>
            <person name="Yaginuma M."/>
            <person name="Ueda M."/>
            <person name="Okahashi N."/>
            <person name="Amafuji K."/>
            <person name="Kiridooshi Y."/>
            <person name="Sugita K."/>
            <person name="Strazar M."/>
            <person name="Skelly A."/>
            <person name="Suda W."/>
            <person name="Hattori M."/>
            <person name="Nakamoto N."/>
            <person name="Caballero S."/>
            <person name="Norman J."/>
            <person name="Olle B."/>
            <person name="Tanoue T."/>
            <person name="Arita M."/>
            <person name="Bucci V."/>
            <person name="Atarashi K."/>
            <person name="Xavier R."/>
            <person name="Honda K."/>
        </authorList>
    </citation>
    <scope>NUCLEOTIDE SEQUENCE [LARGE SCALE GENOMIC DNA]</scope>
    <source>
        <strain evidence="2">f13</strain>
    </source>
</reference>